<dbReference type="Proteomes" id="UP001434883">
    <property type="component" value="Unassembled WGS sequence"/>
</dbReference>
<gene>
    <name evidence="1" type="ORF">XENOCAPTIV_029667</name>
</gene>
<dbReference type="PANTHER" id="PTHR16484">
    <property type="entry name" value="PARTITIONING DEFECTIVE 3 RELATED"/>
    <property type="match status" value="1"/>
</dbReference>
<evidence type="ECO:0000313" key="2">
    <source>
        <dbReference type="Proteomes" id="UP001434883"/>
    </source>
</evidence>
<keyword evidence="2" id="KW-1185">Reference proteome</keyword>
<reference evidence="1 2" key="1">
    <citation type="submission" date="2021-06" db="EMBL/GenBank/DDBJ databases">
        <authorList>
            <person name="Palmer J.M."/>
        </authorList>
    </citation>
    <scope>NUCLEOTIDE SEQUENCE [LARGE SCALE GENOMIC DNA]</scope>
    <source>
        <strain evidence="1 2">XC_2019</strain>
        <tissue evidence="1">Muscle</tissue>
    </source>
</reference>
<name>A0ABV0RXS1_9TELE</name>
<dbReference type="EMBL" id="JAHRIN010059690">
    <property type="protein sequence ID" value="MEQ2212353.1"/>
    <property type="molecule type" value="Genomic_DNA"/>
</dbReference>
<sequence length="115" mass="12720">MMRTDPREHLLARWAAILVGQGLGNVHESKLCFLFCSVEFPFGGALGPTLGLMKSSSLESLQTAVSEAQQSRRQAEVPFHRPRPHVVRGRACNQSFRNAIDKSYDGPSEDGKNTH</sequence>
<protein>
    <submittedName>
        <fullName evidence="1">Uncharacterized protein</fullName>
    </submittedName>
</protein>
<accession>A0ABV0RXS1</accession>
<comment type="caution">
    <text evidence="1">The sequence shown here is derived from an EMBL/GenBank/DDBJ whole genome shotgun (WGS) entry which is preliminary data.</text>
</comment>
<evidence type="ECO:0000313" key="1">
    <source>
        <dbReference type="EMBL" id="MEQ2212353.1"/>
    </source>
</evidence>
<organism evidence="1 2">
    <name type="scientific">Xenoophorus captivus</name>
    <dbReference type="NCBI Taxonomy" id="1517983"/>
    <lineage>
        <taxon>Eukaryota</taxon>
        <taxon>Metazoa</taxon>
        <taxon>Chordata</taxon>
        <taxon>Craniata</taxon>
        <taxon>Vertebrata</taxon>
        <taxon>Euteleostomi</taxon>
        <taxon>Actinopterygii</taxon>
        <taxon>Neopterygii</taxon>
        <taxon>Teleostei</taxon>
        <taxon>Neoteleostei</taxon>
        <taxon>Acanthomorphata</taxon>
        <taxon>Ovalentaria</taxon>
        <taxon>Atherinomorphae</taxon>
        <taxon>Cyprinodontiformes</taxon>
        <taxon>Goodeidae</taxon>
        <taxon>Xenoophorus</taxon>
    </lineage>
</organism>
<dbReference type="PANTHER" id="PTHR16484:SF4">
    <property type="entry name" value="PARTITIONING DEFECTIVE 3 HOMOLOG B"/>
    <property type="match status" value="1"/>
</dbReference>
<proteinExistence type="predicted"/>
<dbReference type="InterPro" id="IPR052213">
    <property type="entry name" value="PAR3"/>
</dbReference>